<proteinExistence type="predicted"/>
<sequence length="152" mass="17063">MKYVLYVLITLLSTSTVAESSKFFHEQALPSNAGDFGNKSSHRYGDHLFGYLHLHSTMNGQQYARILLSDGTRNDTQFYGSLICKDKSGNVIDVLQWNRRLGASIKTMEHNYVFKVTCPGEWGVSWGKANFNVNYGKMTEALSKAAIIWISG</sequence>
<reference evidence="2 3" key="1">
    <citation type="journal article" date="2022" name="Mar. Drugs">
        <title>Bioassay-Guided Fractionation Leads to the Detection of Cholic Acid Generated by the Rare Thalassomonas sp.</title>
        <authorList>
            <person name="Pheiffer F."/>
            <person name="Schneider Y.K."/>
            <person name="Hansen E.H."/>
            <person name="Andersen J.H."/>
            <person name="Isaksson J."/>
            <person name="Busche T."/>
            <person name="R C."/>
            <person name="Kalinowski J."/>
            <person name="Zyl L.V."/>
            <person name="Trindade M."/>
        </authorList>
    </citation>
    <scope>NUCLEOTIDE SEQUENCE [LARGE SCALE GENOMIC DNA]</scope>
    <source>
        <strain evidence="2 3">A5K-61T</strain>
    </source>
</reference>
<name>A0ABY7VBS6_9GAMM</name>
<keyword evidence="3" id="KW-1185">Reference proteome</keyword>
<evidence type="ECO:0000256" key="1">
    <source>
        <dbReference type="SAM" id="SignalP"/>
    </source>
</evidence>
<dbReference type="RefSeq" id="WP_274051119.1">
    <property type="nucleotide sequence ID" value="NZ_CP059693.1"/>
</dbReference>
<accession>A0ABY7VBS6</accession>
<dbReference type="EMBL" id="CP059693">
    <property type="protein sequence ID" value="WDE11039.1"/>
    <property type="molecule type" value="Genomic_DNA"/>
</dbReference>
<keyword evidence="1" id="KW-0732">Signal</keyword>
<organism evidence="2 3">
    <name type="scientific">Thalassomonas haliotis</name>
    <dbReference type="NCBI Taxonomy" id="485448"/>
    <lineage>
        <taxon>Bacteria</taxon>
        <taxon>Pseudomonadati</taxon>
        <taxon>Pseudomonadota</taxon>
        <taxon>Gammaproteobacteria</taxon>
        <taxon>Alteromonadales</taxon>
        <taxon>Colwelliaceae</taxon>
        <taxon>Thalassomonas</taxon>
    </lineage>
</organism>
<dbReference type="Proteomes" id="UP001215231">
    <property type="component" value="Chromosome"/>
</dbReference>
<protein>
    <submittedName>
        <fullName evidence="2">Uncharacterized protein</fullName>
    </submittedName>
</protein>
<evidence type="ECO:0000313" key="2">
    <source>
        <dbReference type="EMBL" id="WDE11039.1"/>
    </source>
</evidence>
<feature type="chain" id="PRO_5047037761" evidence="1">
    <location>
        <begin position="19"/>
        <end position="152"/>
    </location>
</feature>
<evidence type="ECO:0000313" key="3">
    <source>
        <dbReference type="Proteomes" id="UP001215231"/>
    </source>
</evidence>
<feature type="signal peptide" evidence="1">
    <location>
        <begin position="1"/>
        <end position="18"/>
    </location>
</feature>
<gene>
    <name evidence="2" type="ORF">H3N35_22820</name>
</gene>